<dbReference type="SUPFAM" id="SSF53448">
    <property type="entry name" value="Nucleotide-diphospho-sugar transferases"/>
    <property type="match status" value="1"/>
</dbReference>
<dbReference type="STRING" id="1232681.ADIS_0199"/>
<dbReference type="PANTHER" id="PTHR43685:SF2">
    <property type="entry name" value="GLYCOSYLTRANSFERASE 2-LIKE DOMAIN-CONTAINING PROTEIN"/>
    <property type="match status" value="1"/>
</dbReference>
<dbReference type="EMBL" id="AQHR01000008">
    <property type="protein sequence ID" value="EON79319.1"/>
    <property type="molecule type" value="Genomic_DNA"/>
</dbReference>
<evidence type="ECO:0000313" key="3">
    <source>
        <dbReference type="Proteomes" id="UP000013909"/>
    </source>
</evidence>
<dbReference type="InterPro" id="IPR050834">
    <property type="entry name" value="Glycosyltransf_2"/>
</dbReference>
<dbReference type="Proteomes" id="UP000013909">
    <property type="component" value="Unassembled WGS sequence"/>
</dbReference>
<gene>
    <name evidence="2" type="ORF">ADIS_0199</name>
</gene>
<dbReference type="OrthoDB" id="927791at2"/>
<protein>
    <recommendedName>
        <fullName evidence="1">Glycosyltransferase 2-like domain-containing protein</fullName>
    </recommendedName>
</protein>
<dbReference type="Pfam" id="PF00535">
    <property type="entry name" value="Glycos_transf_2"/>
    <property type="match status" value="1"/>
</dbReference>
<dbReference type="InterPro" id="IPR029044">
    <property type="entry name" value="Nucleotide-diphossugar_trans"/>
</dbReference>
<proteinExistence type="predicted"/>
<reference evidence="2 3" key="1">
    <citation type="submission" date="2013-02" db="EMBL/GenBank/DDBJ databases">
        <title>A novel strain isolated from Lonar lake, Maharashtra, India.</title>
        <authorList>
            <person name="Singh A."/>
        </authorList>
    </citation>
    <scope>NUCLEOTIDE SEQUENCE [LARGE SCALE GENOMIC DNA]</scope>
    <source>
        <strain evidence="2 3">AK24</strain>
    </source>
</reference>
<keyword evidence="3" id="KW-1185">Reference proteome</keyword>
<evidence type="ECO:0000259" key="1">
    <source>
        <dbReference type="Pfam" id="PF00535"/>
    </source>
</evidence>
<organism evidence="2 3">
    <name type="scientific">Lunatimonas lonarensis</name>
    <dbReference type="NCBI Taxonomy" id="1232681"/>
    <lineage>
        <taxon>Bacteria</taxon>
        <taxon>Pseudomonadati</taxon>
        <taxon>Bacteroidota</taxon>
        <taxon>Cytophagia</taxon>
        <taxon>Cytophagales</taxon>
        <taxon>Cyclobacteriaceae</taxon>
    </lineage>
</organism>
<evidence type="ECO:0000313" key="2">
    <source>
        <dbReference type="EMBL" id="EON79319.1"/>
    </source>
</evidence>
<sequence length="287" mass="32329">MSSVSVIIPVYNSQETLERAVASVIHEALVSEVLIVDDGSTDGSLELALGLAERFSVVRVLQHPKGSNKGACASRNLGLAHAQSDWIQFLDADDELLPGKMAGQLELANSEVLFVVGNSIHVFSDGRRHFRTSDKDVWKGLIRSNLGTTSSTLWNREFIVELGGWDQQLQSSQEYDLMFRLVQKNLKVAFDSSSKTIIHFREQSISNNPQQKEKRIQNWLSLRERIKNHLLESKQFGLKYQYAWSGAVGQFCSTQGAVLPSQINKFLFRAYELELSLKKSIYQLIKP</sequence>
<dbReference type="RefSeq" id="WP_010852351.1">
    <property type="nucleotide sequence ID" value="NZ_AQHR01000008.1"/>
</dbReference>
<comment type="caution">
    <text evidence="2">The sequence shown here is derived from an EMBL/GenBank/DDBJ whole genome shotgun (WGS) entry which is preliminary data.</text>
</comment>
<dbReference type="CDD" id="cd00761">
    <property type="entry name" value="Glyco_tranf_GTA_type"/>
    <property type="match status" value="1"/>
</dbReference>
<dbReference type="InterPro" id="IPR001173">
    <property type="entry name" value="Glyco_trans_2-like"/>
</dbReference>
<dbReference type="Gene3D" id="3.90.550.10">
    <property type="entry name" value="Spore Coat Polysaccharide Biosynthesis Protein SpsA, Chain A"/>
    <property type="match status" value="1"/>
</dbReference>
<dbReference type="PANTHER" id="PTHR43685">
    <property type="entry name" value="GLYCOSYLTRANSFERASE"/>
    <property type="match status" value="1"/>
</dbReference>
<dbReference type="AlphaFoldDB" id="R7ZZ36"/>
<name>R7ZZ36_9BACT</name>
<accession>R7ZZ36</accession>
<feature type="domain" description="Glycosyltransferase 2-like" evidence="1">
    <location>
        <begin position="5"/>
        <end position="135"/>
    </location>
</feature>